<name>A0AAW3MU27_9BURK</name>
<comment type="caution">
    <text evidence="1">The sequence shown here is derived from an EMBL/GenBank/DDBJ whole genome shotgun (WGS) entry which is preliminary data.</text>
</comment>
<dbReference type="Proteomes" id="UP000056453">
    <property type="component" value="Unassembled WGS sequence"/>
</dbReference>
<organism evidence="1 2">
    <name type="scientific">Burkholderia ubonensis</name>
    <dbReference type="NCBI Taxonomy" id="101571"/>
    <lineage>
        <taxon>Bacteria</taxon>
        <taxon>Pseudomonadati</taxon>
        <taxon>Pseudomonadota</taxon>
        <taxon>Betaproteobacteria</taxon>
        <taxon>Burkholderiales</taxon>
        <taxon>Burkholderiaceae</taxon>
        <taxon>Burkholderia</taxon>
        <taxon>Burkholderia cepacia complex</taxon>
    </lineage>
</organism>
<keyword evidence="2" id="KW-1185">Reference proteome</keyword>
<dbReference type="EMBL" id="LPBJ01000047">
    <property type="protein sequence ID" value="KVP98107.1"/>
    <property type="molecule type" value="Genomic_DNA"/>
</dbReference>
<evidence type="ECO:0008006" key="3">
    <source>
        <dbReference type="Google" id="ProtNLM"/>
    </source>
</evidence>
<protein>
    <recommendedName>
        <fullName evidence="3">Large polyvalent protein associated domain-containing protein</fullName>
    </recommendedName>
</protein>
<gene>
    <name evidence="1" type="ORF">WJ96_05925</name>
</gene>
<evidence type="ECO:0000313" key="1">
    <source>
        <dbReference type="EMBL" id="KVP98107.1"/>
    </source>
</evidence>
<dbReference type="RefSeq" id="WP_059925116.1">
    <property type="nucleotide sequence ID" value="NZ_LPBG01000047.1"/>
</dbReference>
<accession>A0AAW3MU27</accession>
<reference evidence="1 2" key="1">
    <citation type="submission" date="2015-11" db="EMBL/GenBank/DDBJ databases">
        <title>Expanding the genomic diversity of Burkholderia species for the development of highly accurate diagnostics.</title>
        <authorList>
            <person name="Sahl J."/>
            <person name="Keim P."/>
            <person name="Wagner D."/>
        </authorList>
    </citation>
    <scope>NUCLEOTIDE SEQUENCE [LARGE SCALE GENOMIC DNA]</scope>
    <source>
        <strain evidence="1 2">MSMB1808WGS</strain>
    </source>
</reference>
<proteinExistence type="predicted"/>
<sequence>MTIDMKQHEAAVDAALANLKTFLMTPDHGDGSWPDIPQEELGQARDLVGEMFDLKWGRDVDDDSPVRVRIWHKGQERMVCDWAFIDTGPRVDEAAEAQEARWLRNMNTISSASAACAEELRRLHIEMADVHARKLRRNAAFEVHQVRYQRPPGWSAGENIKDYPVSIHLTAADADAFIATQAQAGVKAEVRAILKALPSSRERADDGFAEYRRKVEEQCGKLLGGFQVRQDLNLQHVRNLRRPDDCTAQVDGQ</sequence>
<evidence type="ECO:0000313" key="2">
    <source>
        <dbReference type="Proteomes" id="UP000056453"/>
    </source>
</evidence>
<dbReference type="AlphaFoldDB" id="A0AAW3MU27"/>